<name>A0A8E2EZM2_9PEZI</name>
<dbReference type="EMBL" id="KV749778">
    <property type="protein sequence ID" value="OCL07816.1"/>
    <property type="molecule type" value="Genomic_DNA"/>
</dbReference>
<gene>
    <name evidence="2" type="ORF">AOQ84DRAFT_377343</name>
</gene>
<protein>
    <submittedName>
        <fullName evidence="2">Uncharacterized protein</fullName>
    </submittedName>
</protein>
<feature type="compositionally biased region" description="Acidic residues" evidence="1">
    <location>
        <begin position="197"/>
        <end position="209"/>
    </location>
</feature>
<evidence type="ECO:0000313" key="2">
    <source>
        <dbReference type="EMBL" id="OCL07816.1"/>
    </source>
</evidence>
<feature type="region of interest" description="Disordered" evidence="1">
    <location>
        <begin position="189"/>
        <end position="215"/>
    </location>
</feature>
<dbReference type="PANTHER" id="PTHR38886">
    <property type="entry name" value="SESA DOMAIN-CONTAINING PROTEIN"/>
    <property type="match status" value="1"/>
</dbReference>
<evidence type="ECO:0000313" key="3">
    <source>
        <dbReference type="Proteomes" id="UP000250140"/>
    </source>
</evidence>
<reference evidence="2 3" key="1">
    <citation type="journal article" date="2016" name="Nat. Commun.">
        <title>Ectomycorrhizal ecology is imprinted in the genome of the dominant symbiotic fungus Cenococcum geophilum.</title>
        <authorList>
            <consortium name="DOE Joint Genome Institute"/>
            <person name="Peter M."/>
            <person name="Kohler A."/>
            <person name="Ohm R.A."/>
            <person name="Kuo A."/>
            <person name="Krutzmann J."/>
            <person name="Morin E."/>
            <person name="Arend M."/>
            <person name="Barry K.W."/>
            <person name="Binder M."/>
            <person name="Choi C."/>
            <person name="Clum A."/>
            <person name="Copeland A."/>
            <person name="Grisel N."/>
            <person name="Haridas S."/>
            <person name="Kipfer T."/>
            <person name="LaButti K."/>
            <person name="Lindquist E."/>
            <person name="Lipzen A."/>
            <person name="Maire R."/>
            <person name="Meier B."/>
            <person name="Mihaltcheva S."/>
            <person name="Molinier V."/>
            <person name="Murat C."/>
            <person name="Poggeler S."/>
            <person name="Quandt C.A."/>
            <person name="Sperisen C."/>
            <person name="Tritt A."/>
            <person name="Tisserant E."/>
            <person name="Crous P.W."/>
            <person name="Henrissat B."/>
            <person name="Nehls U."/>
            <person name="Egli S."/>
            <person name="Spatafora J.W."/>
            <person name="Grigoriev I.V."/>
            <person name="Martin F.M."/>
        </authorList>
    </citation>
    <scope>NUCLEOTIDE SEQUENCE [LARGE SCALE GENOMIC DNA]</scope>
    <source>
        <strain evidence="2 3">CBS 207.34</strain>
    </source>
</reference>
<keyword evidence="3" id="KW-1185">Reference proteome</keyword>
<accession>A0A8E2EZM2</accession>
<dbReference type="PANTHER" id="PTHR38886:SF1">
    <property type="entry name" value="NACHT-NTPASE AND P-LOOP NTPASES N-TERMINAL DOMAIN-CONTAINING PROTEIN"/>
    <property type="match status" value="1"/>
</dbReference>
<dbReference type="AlphaFoldDB" id="A0A8E2EZM2"/>
<dbReference type="OrthoDB" id="3799792at2759"/>
<proteinExistence type="predicted"/>
<dbReference type="Proteomes" id="UP000250140">
    <property type="component" value="Unassembled WGS sequence"/>
</dbReference>
<evidence type="ECO:0000256" key="1">
    <source>
        <dbReference type="SAM" id="MobiDB-lite"/>
    </source>
</evidence>
<organism evidence="2 3">
    <name type="scientific">Glonium stellatum</name>
    <dbReference type="NCBI Taxonomy" id="574774"/>
    <lineage>
        <taxon>Eukaryota</taxon>
        <taxon>Fungi</taxon>
        <taxon>Dikarya</taxon>
        <taxon>Ascomycota</taxon>
        <taxon>Pezizomycotina</taxon>
        <taxon>Dothideomycetes</taxon>
        <taxon>Pleosporomycetidae</taxon>
        <taxon>Gloniales</taxon>
        <taxon>Gloniaceae</taxon>
        <taxon>Glonium</taxon>
    </lineage>
</organism>
<sequence>MPVPFGFSAGDIVIAIQLLIKIYKSLKEAGGAASEYHDVSRFLRGLILTLQHLQEMELICGDPSLVKAIQALSATALQPIFQFVEEIQKYSSAMEASPLSHYSMATYRKVGWALRVSKKIEKLRVKILAEMQPIHLLIESQNLRCFDLTSKQLSSLQQSLDPRATEQLAFNSTMIKAIEDLYSAVKESGSSQSGIAEADDSEPKEENEIDSNASSKAIPIRGSRSSLQVNSWNEIGQNLVTLLLGLLTEIRHITKYLFSFFFCEHSSPQSPKVRTSLFKMISTSKMF</sequence>